<name>A6JXR5_RAT</name>
<accession>A6JXR5</accession>
<dbReference type="AlphaFoldDB" id="A6JXR5"/>
<sequence length="40" mass="4374">MWTGSESTVAYCITSWFLPMKDAILLPALLGHPTRPSNPA</sequence>
<evidence type="ECO:0000313" key="2">
    <source>
        <dbReference type="Proteomes" id="UP000234681"/>
    </source>
</evidence>
<organism evidence="1 2">
    <name type="scientific">Rattus norvegicus</name>
    <name type="common">Rat</name>
    <dbReference type="NCBI Taxonomy" id="10116"/>
    <lineage>
        <taxon>Eukaryota</taxon>
        <taxon>Metazoa</taxon>
        <taxon>Chordata</taxon>
        <taxon>Craniata</taxon>
        <taxon>Vertebrata</taxon>
        <taxon>Euteleostomi</taxon>
        <taxon>Mammalia</taxon>
        <taxon>Eutheria</taxon>
        <taxon>Euarchontoglires</taxon>
        <taxon>Glires</taxon>
        <taxon>Rodentia</taxon>
        <taxon>Myomorpha</taxon>
        <taxon>Muroidea</taxon>
        <taxon>Muridae</taxon>
        <taxon>Murinae</taxon>
        <taxon>Rattus</taxon>
    </lineage>
</organism>
<gene>
    <name evidence="1" type="ORF">rCG_32112</name>
</gene>
<evidence type="ECO:0000313" key="1">
    <source>
        <dbReference type="EMBL" id="EDL96344.1"/>
    </source>
</evidence>
<dbReference type="EMBL" id="CH474005">
    <property type="protein sequence ID" value="EDL96344.1"/>
    <property type="molecule type" value="Genomic_DNA"/>
</dbReference>
<dbReference type="Proteomes" id="UP000234681">
    <property type="component" value="Chromosome 3"/>
</dbReference>
<protein>
    <submittedName>
        <fullName evidence="1">RCG32112</fullName>
    </submittedName>
</protein>
<proteinExistence type="predicted"/>
<reference evidence="1 2" key="1">
    <citation type="submission" date="2005-09" db="EMBL/GenBank/DDBJ databases">
        <authorList>
            <person name="Mural R.J."/>
            <person name="Li P.W."/>
            <person name="Adams M.D."/>
            <person name="Amanatides P.G."/>
            <person name="Baden-Tillson H."/>
            <person name="Barnstead M."/>
            <person name="Chin S.H."/>
            <person name="Dew I."/>
            <person name="Evans C.A."/>
            <person name="Ferriera S."/>
            <person name="Flanigan M."/>
            <person name="Fosler C."/>
            <person name="Glodek A."/>
            <person name="Gu Z."/>
            <person name="Holt R.A."/>
            <person name="Jennings D."/>
            <person name="Kraft C.L."/>
            <person name="Lu F."/>
            <person name="Nguyen T."/>
            <person name="Nusskern D.R."/>
            <person name="Pfannkoch C.M."/>
            <person name="Sitter C."/>
            <person name="Sutton G.G."/>
            <person name="Venter J.C."/>
            <person name="Wang Z."/>
            <person name="Woodage T."/>
            <person name="Zheng X.H."/>
            <person name="Zhong F."/>
        </authorList>
    </citation>
    <scope>NUCLEOTIDE SEQUENCE [LARGE SCALE GENOMIC DNA]</scope>
    <source>
        <strain>BN</strain>
        <strain evidence="2">Sprague-Dawley</strain>
    </source>
</reference>